<dbReference type="Proteomes" id="UP000823201">
    <property type="component" value="Unassembled WGS sequence"/>
</dbReference>
<protein>
    <submittedName>
        <fullName evidence="1">Uncharacterized protein</fullName>
    </submittedName>
</protein>
<proteinExistence type="predicted"/>
<accession>A0ABS2Q5Y2</accession>
<keyword evidence="2" id="KW-1185">Reference proteome</keyword>
<evidence type="ECO:0000313" key="2">
    <source>
        <dbReference type="Proteomes" id="UP000823201"/>
    </source>
</evidence>
<comment type="caution">
    <text evidence="1">The sequence shown here is derived from an EMBL/GenBank/DDBJ whole genome shotgun (WGS) entry which is preliminary data.</text>
</comment>
<dbReference type="EMBL" id="JAFBEV010000004">
    <property type="protein sequence ID" value="MBM7657197.1"/>
    <property type="molecule type" value="Genomic_DNA"/>
</dbReference>
<sequence>MGKNRVVKGKWGWGPRCNVCSLRASFVSSVRFSLNFPKGRGLRIAPYFYKNRCPYREKEKHPTA</sequence>
<organism evidence="1 2">
    <name type="scientific">Sporolactobacillus spathodeae</name>
    <dbReference type="NCBI Taxonomy" id="1465502"/>
    <lineage>
        <taxon>Bacteria</taxon>
        <taxon>Bacillati</taxon>
        <taxon>Bacillota</taxon>
        <taxon>Bacilli</taxon>
        <taxon>Bacillales</taxon>
        <taxon>Sporolactobacillaceae</taxon>
        <taxon>Sporolactobacillus</taxon>
    </lineage>
</organism>
<evidence type="ECO:0000313" key="1">
    <source>
        <dbReference type="EMBL" id="MBM7657197.1"/>
    </source>
</evidence>
<gene>
    <name evidence="1" type="ORF">JOC27_000638</name>
</gene>
<reference evidence="1 2" key="1">
    <citation type="submission" date="2021-01" db="EMBL/GenBank/DDBJ databases">
        <title>Genomic Encyclopedia of Type Strains, Phase IV (KMG-IV): sequencing the most valuable type-strain genomes for metagenomic binning, comparative biology and taxonomic classification.</title>
        <authorList>
            <person name="Goeker M."/>
        </authorList>
    </citation>
    <scope>NUCLEOTIDE SEQUENCE [LARGE SCALE GENOMIC DNA]</scope>
    <source>
        <strain evidence="1 2">DSM 100968</strain>
    </source>
</reference>
<name>A0ABS2Q5Y2_9BACL</name>